<feature type="domain" description="CAP-Gly" evidence="3">
    <location>
        <begin position="35"/>
        <end position="80"/>
    </location>
</feature>
<feature type="domain" description="CRAL-TRIO" evidence="2">
    <location>
        <begin position="148"/>
        <end position="320"/>
    </location>
</feature>
<name>A0A0S4J1X8_BODSA</name>
<gene>
    <name evidence="4" type="ORF">BSAL_82140</name>
</gene>
<protein>
    <submittedName>
        <fullName evidence="4">Cytosolic factor SEC14, putative</fullName>
    </submittedName>
</protein>
<dbReference type="SUPFAM" id="SSF46938">
    <property type="entry name" value="CRAL/TRIO N-terminal domain"/>
    <property type="match status" value="1"/>
</dbReference>
<evidence type="ECO:0000259" key="3">
    <source>
        <dbReference type="PROSITE" id="PS50245"/>
    </source>
</evidence>
<feature type="compositionally biased region" description="Basic and acidic residues" evidence="1">
    <location>
        <begin position="327"/>
        <end position="342"/>
    </location>
</feature>
<dbReference type="InterPro" id="IPR051026">
    <property type="entry name" value="PI/PC_transfer"/>
</dbReference>
<evidence type="ECO:0000256" key="1">
    <source>
        <dbReference type="SAM" id="MobiDB-lite"/>
    </source>
</evidence>
<dbReference type="Gene3D" id="2.30.30.190">
    <property type="entry name" value="CAP Gly-rich-like domain"/>
    <property type="match status" value="1"/>
</dbReference>
<dbReference type="Gene3D" id="3.40.525.10">
    <property type="entry name" value="CRAL-TRIO lipid binding domain"/>
    <property type="match status" value="1"/>
</dbReference>
<feature type="compositionally biased region" description="Basic and acidic residues" evidence="1">
    <location>
        <begin position="352"/>
        <end position="362"/>
    </location>
</feature>
<accession>A0A0S4J1X8</accession>
<dbReference type="OrthoDB" id="1434354at2759"/>
<reference evidence="5" key="1">
    <citation type="submission" date="2015-09" db="EMBL/GenBank/DDBJ databases">
        <authorList>
            <consortium name="Pathogen Informatics"/>
        </authorList>
    </citation>
    <scope>NUCLEOTIDE SEQUENCE [LARGE SCALE GENOMIC DNA]</scope>
    <source>
        <strain evidence="5">Lake Konstanz</strain>
    </source>
</reference>
<evidence type="ECO:0000313" key="4">
    <source>
        <dbReference type="EMBL" id="CUG62659.1"/>
    </source>
</evidence>
<dbReference type="Pfam" id="PF01302">
    <property type="entry name" value="CAP_GLY"/>
    <property type="match status" value="1"/>
</dbReference>
<dbReference type="EMBL" id="CYKH01000904">
    <property type="protein sequence ID" value="CUG62659.1"/>
    <property type="molecule type" value="Genomic_DNA"/>
</dbReference>
<organism evidence="4 5">
    <name type="scientific">Bodo saltans</name>
    <name type="common">Flagellated protozoan</name>
    <dbReference type="NCBI Taxonomy" id="75058"/>
    <lineage>
        <taxon>Eukaryota</taxon>
        <taxon>Discoba</taxon>
        <taxon>Euglenozoa</taxon>
        <taxon>Kinetoplastea</taxon>
        <taxon>Metakinetoplastina</taxon>
        <taxon>Eubodonida</taxon>
        <taxon>Bodonidae</taxon>
        <taxon>Bodo</taxon>
    </lineage>
</organism>
<dbReference type="InterPro" id="IPR036273">
    <property type="entry name" value="CRAL/TRIO_N_dom_sf"/>
</dbReference>
<dbReference type="InterPro" id="IPR036859">
    <property type="entry name" value="CAP-Gly_dom_sf"/>
</dbReference>
<dbReference type="SMART" id="SM01052">
    <property type="entry name" value="CAP_GLY"/>
    <property type="match status" value="1"/>
</dbReference>
<dbReference type="PANTHER" id="PTHR45657:SF1">
    <property type="entry name" value="CRAL-TRIO DOMAIN-CONTAINING PROTEIN YKL091C-RELATED"/>
    <property type="match status" value="1"/>
</dbReference>
<proteinExistence type="predicted"/>
<dbReference type="OMA" id="YCERPGN"/>
<evidence type="ECO:0000259" key="2">
    <source>
        <dbReference type="PROSITE" id="PS50191"/>
    </source>
</evidence>
<dbReference type="InterPro" id="IPR036865">
    <property type="entry name" value="CRAL-TRIO_dom_sf"/>
</dbReference>
<dbReference type="VEuPathDB" id="TriTrypDB:BSAL_82140"/>
<dbReference type="Proteomes" id="UP000051952">
    <property type="component" value="Unassembled WGS sequence"/>
</dbReference>
<sequence>MPLDKTEVSVGMRVQNHNGIPATIRWVGRLEKKDKPPYGDHGSHIGVEYDEPTDSLDRNDGVWNGVRYFTCPLGTGEFFKPKEYNREISPKAVAELRAKYGDKIAKLSDVQLVKFCIARQFNMPKVCLMLDKHLQWVADFKPSEDEYFPEGMANDYPIGYSGALDRDNNLIHFERPGNGGKCHPADFVNKYTIPTIARWHVACMESAKRMFEETNFRVKRVTYICDLSNLGDCGTPMIKFGRTLAAIDQDNYPEHLARMFIVNAPSFFTTVWKLVKLFIDERTKNKIFVLSTKEQKEVLLKYIREEDLPESVGGTSTAWLKRGGRVGSDDPTKVVKDAKTDVPETTDEEIAAAEKEAAKEDN</sequence>
<dbReference type="InterPro" id="IPR000938">
    <property type="entry name" value="CAP-Gly_domain"/>
</dbReference>
<dbReference type="CDD" id="cd00170">
    <property type="entry name" value="SEC14"/>
    <property type="match status" value="1"/>
</dbReference>
<feature type="region of interest" description="Disordered" evidence="1">
    <location>
        <begin position="319"/>
        <end position="362"/>
    </location>
</feature>
<dbReference type="SMART" id="SM00516">
    <property type="entry name" value="SEC14"/>
    <property type="match status" value="1"/>
</dbReference>
<dbReference type="Pfam" id="PF00650">
    <property type="entry name" value="CRAL_TRIO"/>
    <property type="match status" value="1"/>
</dbReference>
<dbReference type="PROSITE" id="PS50191">
    <property type="entry name" value="CRAL_TRIO"/>
    <property type="match status" value="1"/>
</dbReference>
<dbReference type="PROSITE" id="PS50245">
    <property type="entry name" value="CAP_GLY_2"/>
    <property type="match status" value="1"/>
</dbReference>
<evidence type="ECO:0000313" key="5">
    <source>
        <dbReference type="Proteomes" id="UP000051952"/>
    </source>
</evidence>
<keyword evidence="5" id="KW-1185">Reference proteome</keyword>
<dbReference type="SUPFAM" id="SSF52087">
    <property type="entry name" value="CRAL/TRIO domain"/>
    <property type="match status" value="1"/>
</dbReference>
<dbReference type="AlphaFoldDB" id="A0A0S4J1X8"/>
<dbReference type="InterPro" id="IPR001251">
    <property type="entry name" value="CRAL-TRIO_dom"/>
</dbReference>
<dbReference type="SUPFAM" id="SSF74924">
    <property type="entry name" value="Cap-Gly domain"/>
    <property type="match status" value="1"/>
</dbReference>
<dbReference type="PANTHER" id="PTHR45657">
    <property type="entry name" value="CRAL-TRIO DOMAIN-CONTAINING PROTEIN YKL091C-RELATED"/>
    <property type="match status" value="1"/>
</dbReference>